<evidence type="ECO:0000313" key="3">
    <source>
        <dbReference type="Proteomes" id="UP001313282"/>
    </source>
</evidence>
<organism evidence="2 3">
    <name type="scientific">Orbilia javanica</name>
    <dbReference type="NCBI Taxonomy" id="47235"/>
    <lineage>
        <taxon>Eukaryota</taxon>
        <taxon>Fungi</taxon>
        <taxon>Dikarya</taxon>
        <taxon>Ascomycota</taxon>
        <taxon>Pezizomycotina</taxon>
        <taxon>Orbiliomycetes</taxon>
        <taxon>Orbiliales</taxon>
        <taxon>Orbiliaceae</taxon>
        <taxon>Orbilia</taxon>
    </lineage>
</organism>
<keyword evidence="3" id="KW-1185">Reference proteome</keyword>
<proteinExistence type="predicted"/>
<name>A0AAN8MLN4_9PEZI</name>
<protein>
    <submittedName>
        <fullName evidence="2">Uncharacterized protein</fullName>
    </submittedName>
</protein>
<evidence type="ECO:0000313" key="2">
    <source>
        <dbReference type="EMBL" id="KAK6339659.1"/>
    </source>
</evidence>
<dbReference type="EMBL" id="JAVHNR010000006">
    <property type="protein sequence ID" value="KAK6339659.1"/>
    <property type="molecule type" value="Genomic_DNA"/>
</dbReference>
<comment type="caution">
    <text evidence="2">The sequence shown here is derived from an EMBL/GenBank/DDBJ whole genome shotgun (WGS) entry which is preliminary data.</text>
</comment>
<feature type="region of interest" description="Disordered" evidence="1">
    <location>
        <begin position="1"/>
        <end position="81"/>
    </location>
</feature>
<dbReference type="Proteomes" id="UP001313282">
    <property type="component" value="Unassembled WGS sequence"/>
</dbReference>
<sequence length="281" mass="32297">MTSKKNKRKQRRMRLTPSEENYNAYWGKKTDRYGNPIPKVRNKPNIITVPTNASSRKKPTMDQSCKPGGSQPGVDEFDERPGWEFGRPCGLRVEPEPKPRYDPVADLNRIIEKGRREVEALRHTIEAKRAYGENTGRLPGLTDELSQKMTELELYNTSEEARMNHAWGMAREHDNKVRERAAKCGKENSSRVAEVPLQYRCARSFWSHEKKERDMVIDVAARIIREEAFTRRRREVAPIAAICQRTRYLSTGQRNQIGGWVLDLPEEFEEGGGPAPVPTYG</sequence>
<gene>
    <name evidence="2" type="ORF">TWF718_009054</name>
</gene>
<evidence type="ECO:0000256" key="1">
    <source>
        <dbReference type="SAM" id="MobiDB-lite"/>
    </source>
</evidence>
<feature type="compositionally biased region" description="Basic residues" evidence="1">
    <location>
        <begin position="1"/>
        <end position="14"/>
    </location>
</feature>
<reference evidence="2 3" key="1">
    <citation type="submission" date="2019-10" db="EMBL/GenBank/DDBJ databases">
        <authorList>
            <person name="Palmer J.M."/>
        </authorList>
    </citation>
    <scope>NUCLEOTIDE SEQUENCE [LARGE SCALE GENOMIC DNA]</scope>
    <source>
        <strain evidence="2 3">TWF718</strain>
    </source>
</reference>
<dbReference type="AlphaFoldDB" id="A0AAN8MLN4"/>
<accession>A0AAN8MLN4</accession>